<reference evidence="2 3" key="1">
    <citation type="submission" date="2017-03" db="EMBL/GenBank/DDBJ databases">
        <authorList>
            <person name="Safronova V.I."/>
            <person name="Sazanova A.L."/>
            <person name="Chirak E.R."/>
        </authorList>
    </citation>
    <scope>NUCLEOTIDE SEQUENCE [LARGE SCALE GENOMIC DNA]</scope>
    <source>
        <strain evidence="2 3">Tri-43</strain>
    </source>
</reference>
<evidence type="ECO:0000259" key="1">
    <source>
        <dbReference type="Pfam" id="PF18731"/>
    </source>
</evidence>
<dbReference type="InterPro" id="IPR041650">
    <property type="entry name" value="HEPN_Swt1"/>
</dbReference>
<gene>
    <name evidence="2" type="ORF">B5P46_05360</name>
</gene>
<evidence type="ECO:0000313" key="2">
    <source>
        <dbReference type="EMBL" id="RXT28234.1"/>
    </source>
</evidence>
<sequence length="197" mass="22770">MSEHTIELFLLKCAVIESGLRDALEEHNPGARRRGGTFIDERMEPFIKQFELANRNNASKMSMYYEVFYMLENDIRRLIIDTMETAHGAGWWDTHVPQAVRDEVKKNRDREDQAAWTMRSNALIDYSTFGQLADIMRANWSDFAGMLRGVDSMNRVLHGLNMLRGTIAHCGVLADDEVDRLQMSIRDWFRVLEGPKA</sequence>
<dbReference type="AlphaFoldDB" id="A0A4Q1U8Y6"/>
<proteinExistence type="predicted"/>
<organism evidence="2 3">
    <name type="scientific">Rhizobium leguminosarum</name>
    <dbReference type="NCBI Taxonomy" id="384"/>
    <lineage>
        <taxon>Bacteria</taxon>
        <taxon>Pseudomonadati</taxon>
        <taxon>Pseudomonadota</taxon>
        <taxon>Alphaproteobacteria</taxon>
        <taxon>Hyphomicrobiales</taxon>
        <taxon>Rhizobiaceae</taxon>
        <taxon>Rhizobium/Agrobacterium group</taxon>
        <taxon>Rhizobium</taxon>
    </lineage>
</organism>
<dbReference type="Pfam" id="PF18731">
    <property type="entry name" value="HEPN_Swt1"/>
    <property type="match status" value="1"/>
</dbReference>
<name>A0A4Q1U8Y6_RHILE</name>
<protein>
    <recommendedName>
        <fullName evidence="1">Swt1-like HEPN domain-containing protein</fullName>
    </recommendedName>
</protein>
<dbReference type="RefSeq" id="WP_129417815.1">
    <property type="nucleotide sequence ID" value="NZ_MZMU01000003.1"/>
</dbReference>
<accession>A0A4Q1U8Y6</accession>
<dbReference type="Proteomes" id="UP000290767">
    <property type="component" value="Unassembled WGS sequence"/>
</dbReference>
<feature type="domain" description="Swt1-like HEPN" evidence="1">
    <location>
        <begin position="67"/>
        <end position="191"/>
    </location>
</feature>
<comment type="caution">
    <text evidence="2">The sequence shown here is derived from an EMBL/GenBank/DDBJ whole genome shotgun (WGS) entry which is preliminary data.</text>
</comment>
<evidence type="ECO:0000313" key="3">
    <source>
        <dbReference type="Proteomes" id="UP000290767"/>
    </source>
</evidence>
<dbReference type="EMBL" id="MZMU01000003">
    <property type="protein sequence ID" value="RXT28234.1"/>
    <property type="molecule type" value="Genomic_DNA"/>
</dbReference>